<evidence type="ECO:0000256" key="2">
    <source>
        <dbReference type="SAM" id="SignalP"/>
    </source>
</evidence>
<protein>
    <submittedName>
        <fullName evidence="3">Uncharacterized protein</fullName>
    </submittedName>
</protein>
<feature type="transmembrane region" description="Helical" evidence="1">
    <location>
        <begin position="6"/>
        <end position="29"/>
    </location>
</feature>
<dbReference type="AlphaFoldDB" id="A0ABD0QIW9"/>
<gene>
    <name evidence="3" type="ORF">M9458_017660</name>
</gene>
<evidence type="ECO:0000313" key="3">
    <source>
        <dbReference type="EMBL" id="KAL0185990.1"/>
    </source>
</evidence>
<keyword evidence="1" id="KW-1133">Transmembrane helix</keyword>
<feature type="signal peptide" evidence="2">
    <location>
        <begin position="1"/>
        <end position="17"/>
    </location>
</feature>
<sequence length="50" mass="5312">LCLFSVAWLQAATSAVACAVVVTAAVGSVNHGHLRDRNRNSMPNCSPMRE</sequence>
<proteinExistence type="predicted"/>
<reference evidence="3 4" key="1">
    <citation type="submission" date="2024-05" db="EMBL/GenBank/DDBJ databases">
        <title>Genome sequencing and assembly of Indian major carp, Cirrhinus mrigala (Hamilton, 1822).</title>
        <authorList>
            <person name="Mohindra V."/>
            <person name="Chowdhury L.M."/>
            <person name="Lal K."/>
            <person name="Jena J.K."/>
        </authorList>
    </citation>
    <scope>NUCLEOTIDE SEQUENCE [LARGE SCALE GENOMIC DNA]</scope>
    <source>
        <strain evidence="3">CM1030</strain>
        <tissue evidence="3">Blood</tissue>
    </source>
</reference>
<evidence type="ECO:0000256" key="1">
    <source>
        <dbReference type="SAM" id="Phobius"/>
    </source>
</evidence>
<keyword evidence="1" id="KW-0472">Membrane</keyword>
<keyword evidence="1" id="KW-0812">Transmembrane</keyword>
<dbReference type="EMBL" id="JAMKFB020000008">
    <property type="protein sequence ID" value="KAL0185990.1"/>
    <property type="molecule type" value="Genomic_DNA"/>
</dbReference>
<organism evidence="3 4">
    <name type="scientific">Cirrhinus mrigala</name>
    <name type="common">Mrigala</name>
    <dbReference type="NCBI Taxonomy" id="683832"/>
    <lineage>
        <taxon>Eukaryota</taxon>
        <taxon>Metazoa</taxon>
        <taxon>Chordata</taxon>
        <taxon>Craniata</taxon>
        <taxon>Vertebrata</taxon>
        <taxon>Euteleostomi</taxon>
        <taxon>Actinopterygii</taxon>
        <taxon>Neopterygii</taxon>
        <taxon>Teleostei</taxon>
        <taxon>Ostariophysi</taxon>
        <taxon>Cypriniformes</taxon>
        <taxon>Cyprinidae</taxon>
        <taxon>Labeoninae</taxon>
        <taxon>Labeonini</taxon>
        <taxon>Cirrhinus</taxon>
    </lineage>
</organism>
<name>A0ABD0QIW9_CIRMR</name>
<keyword evidence="4" id="KW-1185">Reference proteome</keyword>
<keyword evidence="2" id="KW-0732">Signal</keyword>
<dbReference type="Proteomes" id="UP001529510">
    <property type="component" value="Unassembled WGS sequence"/>
</dbReference>
<feature type="non-terminal residue" evidence="3">
    <location>
        <position position="1"/>
    </location>
</feature>
<feature type="non-terminal residue" evidence="3">
    <location>
        <position position="50"/>
    </location>
</feature>
<evidence type="ECO:0000313" key="4">
    <source>
        <dbReference type="Proteomes" id="UP001529510"/>
    </source>
</evidence>
<comment type="caution">
    <text evidence="3">The sequence shown here is derived from an EMBL/GenBank/DDBJ whole genome shotgun (WGS) entry which is preliminary data.</text>
</comment>
<feature type="chain" id="PRO_5044821461" evidence="2">
    <location>
        <begin position="18"/>
        <end position="50"/>
    </location>
</feature>
<accession>A0ABD0QIW9</accession>